<organism evidence="2 3">
    <name type="scientific">Helianthus annuus</name>
    <name type="common">Common sunflower</name>
    <dbReference type="NCBI Taxonomy" id="4232"/>
    <lineage>
        <taxon>Eukaryota</taxon>
        <taxon>Viridiplantae</taxon>
        <taxon>Streptophyta</taxon>
        <taxon>Embryophyta</taxon>
        <taxon>Tracheophyta</taxon>
        <taxon>Spermatophyta</taxon>
        <taxon>Magnoliopsida</taxon>
        <taxon>eudicotyledons</taxon>
        <taxon>Gunneridae</taxon>
        <taxon>Pentapetalae</taxon>
        <taxon>asterids</taxon>
        <taxon>campanulids</taxon>
        <taxon>Asterales</taxon>
        <taxon>Asteraceae</taxon>
        <taxon>Asteroideae</taxon>
        <taxon>Heliantheae alliance</taxon>
        <taxon>Heliantheae</taxon>
        <taxon>Helianthus</taxon>
    </lineage>
</organism>
<dbReference type="AlphaFoldDB" id="A0A251UZ50"/>
<dbReference type="EMBL" id="CM007893">
    <property type="protein sequence ID" value="OTG28640.1"/>
    <property type="molecule type" value="Genomic_DNA"/>
</dbReference>
<accession>A0A251UZ50</accession>
<name>A0A251UZ50_HELAN</name>
<sequence>MQNIPILSPFPMLFLLPRLHSSYLIHQHEPKRSLLLSLITIYGLHPPFLNTQALQSSIHSSILRCI</sequence>
<evidence type="ECO:0000313" key="3">
    <source>
        <dbReference type="Proteomes" id="UP000215914"/>
    </source>
</evidence>
<evidence type="ECO:0000313" key="2">
    <source>
        <dbReference type="EMBL" id="OTG28640.1"/>
    </source>
</evidence>
<proteinExistence type="predicted"/>
<keyword evidence="3" id="KW-1185">Reference proteome</keyword>
<evidence type="ECO:0000313" key="1">
    <source>
        <dbReference type="EMBL" id="KAF5810669.1"/>
    </source>
</evidence>
<protein>
    <submittedName>
        <fullName evidence="2">Uncharacterized protein</fullName>
    </submittedName>
</protein>
<reference evidence="1 3" key="1">
    <citation type="journal article" date="2017" name="Nature">
        <title>The sunflower genome provides insights into oil metabolism, flowering and Asterid evolution.</title>
        <authorList>
            <person name="Badouin H."/>
            <person name="Gouzy J."/>
            <person name="Grassa C.J."/>
            <person name="Murat F."/>
            <person name="Staton S.E."/>
            <person name="Cottret L."/>
            <person name="Lelandais-Briere C."/>
            <person name="Owens G.L."/>
            <person name="Carrere S."/>
            <person name="Mayjonade B."/>
            <person name="Legrand L."/>
            <person name="Gill N."/>
            <person name="Kane N.C."/>
            <person name="Bowers J.E."/>
            <person name="Hubner S."/>
            <person name="Bellec A."/>
            <person name="Berard A."/>
            <person name="Berges H."/>
            <person name="Blanchet N."/>
            <person name="Boniface M.C."/>
            <person name="Brunel D."/>
            <person name="Catrice O."/>
            <person name="Chaidir N."/>
            <person name="Claudel C."/>
            <person name="Donnadieu C."/>
            <person name="Faraut T."/>
            <person name="Fievet G."/>
            <person name="Helmstetter N."/>
            <person name="King M."/>
            <person name="Knapp S.J."/>
            <person name="Lai Z."/>
            <person name="Le Paslier M.C."/>
            <person name="Lippi Y."/>
            <person name="Lorenzon L."/>
            <person name="Mandel J.R."/>
            <person name="Marage G."/>
            <person name="Marchand G."/>
            <person name="Marquand E."/>
            <person name="Bret-Mestries E."/>
            <person name="Morien E."/>
            <person name="Nambeesan S."/>
            <person name="Nguyen T."/>
            <person name="Pegot-Espagnet P."/>
            <person name="Pouilly N."/>
            <person name="Raftis F."/>
            <person name="Sallet E."/>
            <person name="Schiex T."/>
            <person name="Thomas J."/>
            <person name="Vandecasteele C."/>
            <person name="Vares D."/>
            <person name="Vear F."/>
            <person name="Vautrin S."/>
            <person name="Crespi M."/>
            <person name="Mangin B."/>
            <person name="Burke J.M."/>
            <person name="Salse J."/>
            <person name="Munos S."/>
            <person name="Vincourt P."/>
            <person name="Rieseberg L.H."/>
            <person name="Langlade N.B."/>
        </authorList>
    </citation>
    <scope>NUCLEOTIDE SEQUENCE [LARGE SCALE GENOMIC DNA]</scope>
    <source>
        <strain evidence="3">cv. SF193</strain>
        <tissue evidence="1">Leaves</tissue>
    </source>
</reference>
<reference evidence="1" key="3">
    <citation type="submission" date="2020-06" db="EMBL/GenBank/DDBJ databases">
        <title>Helianthus annuus Genome sequencing and assembly Release 2.</title>
        <authorList>
            <person name="Gouzy J."/>
            <person name="Langlade N."/>
            <person name="Munos S."/>
        </authorList>
    </citation>
    <scope>NUCLEOTIDE SEQUENCE</scope>
    <source>
        <tissue evidence="1">Leaves</tissue>
    </source>
</reference>
<dbReference type="InParanoid" id="A0A251UZ50"/>
<dbReference type="Gramene" id="mRNA:HanXRQr2_Chr04g0172311">
    <property type="protein sequence ID" value="CDS:HanXRQr2_Chr04g0172311.1"/>
    <property type="gene ID" value="HanXRQr2_Chr04g0172311"/>
</dbReference>
<dbReference type="EMBL" id="MNCJ02000319">
    <property type="protein sequence ID" value="KAF5810669.1"/>
    <property type="molecule type" value="Genomic_DNA"/>
</dbReference>
<dbReference type="Proteomes" id="UP000215914">
    <property type="component" value="Chromosome 4"/>
</dbReference>
<reference evidence="2" key="2">
    <citation type="submission" date="2017-02" db="EMBL/GenBank/DDBJ databases">
        <title>Sunflower complete genome.</title>
        <authorList>
            <person name="Langlade N."/>
            <person name="Munos S."/>
        </authorList>
    </citation>
    <scope>NUCLEOTIDE SEQUENCE [LARGE SCALE GENOMIC DNA]</scope>
    <source>
        <tissue evidence="2">Leaves</tissue>
    </source>
</reference>
<gene>
    <name evidence="2" type="ORF">HannXRQ_Chr04g0113501</name>
    <name evidence="1" type="ORF">HanXRQr2_Chr04g0172311</name>
</gene>